<accession>A0A8S9N7G3</accession>
<evidence type="ECO:0000256" key="1">
    <source>
        <dbReference type="SAM" id="MobiDB-lite"/>
    </source>
</evidence>
<reference evidence="2" key="1">
    <citation type="submission" date="2019-12" db="EMBL/GenBank/DDBJ databases">
        <title>Genome sequencing and annotation of Brassica cretica.</title>
        <authorList>
            <person name="Studholme D.J."/>
            <person name="Sarris P."/>
        </authorList>
    </citation>
    <scope>NUCLEOTIDE SEQUENCE</scope>
    <source>
        <strain evidence="2">PFS-109/04</strain>
        <tissue evidence="2">Leaf</tissue>
    </source>
</reference>
<comment type="caution">
    <text evidence="2">The sequence shown here is derived from an EMBL/GenBank/DDBJ whole genome shotgun (WGS) entry which is preliminary data.</text>
</comment>
<feature type="compositionally biased region" description="Basic and acidic residues" evidence="1">
    <location>
        <begin position="56"/>
        <end position="80"/>
    </location>
</feature>
<dbReference type="EMBL" id="QGKX02001621">
    <property type="protein sequence ID" value="KAF3499772.1"/>
    <property type="molecule type" value="Genomic_DNA"/>
</dbReference>
<protein>
    <submittedName>
        <fullName evidence="2">Uncharacterized protein</fullName>
    </submittedName>
</protein>
<feature type="region of interest" description="Disordered" evidence="1">
    <location>
        <begin position="1"/>
        <end position="23"/>
    </location>
</feature>
<gene>
    <name evidence="2" type="ORF">F2Q69_00041706</name>
</gene>
<evidence type="ECO:0000313" key="3">
    <source>
        <dbReference type="Proteomes" id="UP000712600"/>
    </source>
</evidence>
<feature type="region of interest" description="Disordered" evidence="1">
    <location>
        <begin position="51"/>
        <end position="94"/>
    </location>
</feature>
<sequence length="94" mass="11061">MHEKKKNKLDGREWKPTTEKPKLKLETINNLPRVQSTHTEKTLSKPGVANMAKGRATRDVISDERYNEMRGQRDKKRQNEINKPWSHSHPMKKS</sequence>
<organism evidence="2 3">
    <name type="scientific">Brassica cretica</name>
    <name type="common">Mustard</name>
    <dbReference type="NCBI Taxonomy" id="69181"/>
    <lineage>
        <taxon>Eukaryota</taxon>
        <taxon>Viridiplantae</taxon>
        <taxon>Streptophyta</taxon>
        <taxon>Embryophyta</taxon>
        <taxon>Tracheophyta</taxon>
        <taxon>Spermatophyta</taxon>
        <taxon>Magnoliopsida</taxon>
        <taxon>eudicotyledons</taxon>
        <taxon>Gunneridae</taxon>
        <taxon>Pentapetalae</taxon>
        <taxon>rosids</taxon>
        <taxon>malvids</taxon>
        <taxon>Brassicales</taxon>
        <taxon>Brassicaceae</taxon>
        <taxon>Brassiceae</taxon>
        <taxon>Brassica</taxon>
    </lineage>
</organism>
<name>A0A8S9N7G3_BRACR</name>
<evidence type="ECO:0000313" key="2">
    <source>
        <dbReference type="EMBL" id="KAF3499772.1"/>
    </source>
</evidence>
<dbReference type="Proteomes" id="UP000712600">
    <property type="component" value="Unassembled WGS sequence"/>
</dbReference>
<proteinExistence type="predicted"/>
<dbReference type="AlphaFoldDB" id="A0A8S9N7G3"/>